<dbReference type="GO" id="GO:0000160">
    <property type="term" value="P:phosphorelay signal transduction system"/>
    <property type="evidence" value="ECO:0007669"/>
    <property type="project" value="InterPro"/>
</dbReference>
<dbReference type="InterPro" id="IPR011006">
    <property type="entry name" value="CheY-like_superfamily"/>
</dbReference>
<organism evidence="3 4">
    <name type="scientific">Spirosoma sordidisoli</name>
    <dbReference type="NCBI Taxonomy" id="2502893"/>
    <lineage>
        <taxon>Bacteria</taxon>
        <taxon>Pseudomonadati</taxon>
        <taxon>Bacteroidota</taxon>
        <taxon>Cytophagia</taxon>
        <taxon>Cytophagales</taxon>
        <taxon>Cytophagaceae</taxon>
        <taxon>Spirosoma</taxon>
    </lineage>
</organism>
<feature type="modified residue" description="4-aspartylphosphate" evidence="1">
    <location>
        <position position="76"/>
    </location>
</feature>
<evidence type="ECO:0000259" key="2">
    <source>
        <dbReference type="PROSITE" id="PS50110"/>
    </source>
</evidence>
<dbReference type="InterPro" id="IPR001789">
    <property type="entry name" value="Sig_transdc_resp-reg_receiver"/>
</dbReference>
<dbReference type="Proteomes" id="UP000290407">
    <property type="component" value="Unassembled WGS sequence"/>
</dbReference>
<comment type="caution">
    <text evidence="3">The sequence shown here is derived from an EMBL/GenBank/DDBJ whole genome shotgun (WGS) entry which is preliminary data.</text>
</comment>
<sequence>MGTRQPGDTIVQKNYKNAKLLIIEDNPDHGMIINRVVGQCLPQVKATLAASEAEAIQYLEQCCEAEWELPKLILLDLYMPERQSGWRLLDKIKSMPAGMAKVPVVLLSHSNSPADVAEAYQRGCASYLIKPATAEEWSRYFNQLRLFWWETATLPRTEISLL</sequence>
<dbReference type="PANTHER" id="PTHR44520:SF2">
    <property type="entry name" value="RESPONSE REGULATOR RCP1"/>
    <property type="match status" value="1"/>
</dbReference>
<dbReference type="SUPFAM" id="SSF52172">
    <property type="entry name" value="CheY-like"/>
    <property type="match status" value="1"/>
</dbReference>
<reference evidence="3 4" key="1">
    <citation type="submission" date="2019-01" db="EMBL/GenBank/DDBJ databases">
        <title>Spirosoma flava sp. nov., a propanil-degrading bacterium isolated from herbicide-contaminated soil.</title>
        <authorList>
            <person name="Zhang L."/>
            <person name="Jiang J.-D."/>
        </authorList>
    </citation>
    <scope>NUCLEOTIDE SEQUENCE [LARGE SCALE GENOMIC DNA]</scope>
    <source>
        <strain evidence="3 4">TY50</strain>
    </source>
</reference>
<evidence type="ECO:0000313" key="3">
    <source>
        <dbReference type="EMBL" id="RYC70342.1"/>
    </source>
</evidence>
<dbReference type="Gene3D" id="3.40.50.2300">
    <property type="match status" value="1"/>
</dbReference>
<feature type="domain" description="Response regulatory" evidence="2">
    <location>
        <begin position="19"/>
        <end position="145"/>
    </location>
</feature>
<accession>A0A4Q2UND8</accession>
<protein>
    <submittedName>
        <fullName evidence="3">Response regulator</fullName>
    </submittedName>
</protein>
<gene>
    <name evidence="3" type="ORF">EQG79_10810</name>
</gene>
<dbReference type="PROSITE" id="PS50110">
    <property type="entry name" value="RESPONSE_REGULATORY"/>
    <property type="match status" value="1"/>
</dbReference>
<evidence type="ECO:0000256" key="1">
    <source>
        <dbReference type="PROSITE-ProRule" id="PRU00169"/>
    </source>
</evidence>
<dbReference type="Pfam" id="PF00072">
    <property type="entry name" value="Response_reg"/>
    <property type="match status" value="1"/>
</dbReference>
<dbReference type="PANTHER" id="PTHR44520">
    <property type="entry name" value="RESPONSE REGULATOR RCP1-RELATED"/>
    <property type="match status" value="1"/>
</dbReference>
<proteinExistence type="predicted"/>
<dbReference type="AlphaFoldDB" id="A0A4Q2UND8"/>
<dbReference type="RefSeq" id="WP_077922811.1">
    <property type="nucleotide sequence ID" value="NZ_SBLB01000002.1"/>
</dbReference>
<keyword evidence="1" id="KW-0597">Phosphoprotein</keyword>
<dbReference type="InterPro" id="IPR052893">
    <property type="entry name" value="TCS_response_regulator"/>
</dbReference>
<dbReference type="SMART" id="SM00448">
    <property type="entry name" value="REC"/>
    <property type="match status" value="1"/>
</dbReference>
<evidence type="ECO:0000313" key="4">
    <source>
        <dbReference type="Proteomes" id="UP000290407"/>
    </source>
</evidence>
<keyword evidence="4" id="KW-1185">Reference proteome</keyword>
<dbReference type="EMBL" id="SBLB01000002">
    <property type="protein sequence ID" value="RYC70342.1"/>
    <property type="molecule type" value="Genomic_DNA"/>
</dbReference>
<name>A0A4Q2UND8_9BACT</name>